<comment type="caution">
    <text evidence="8">The sequence shown here is derived from an EMBL/GenBank/DDBJ whole genome shotgun (WGS) entry which is preliminary data.</text>
</comment>
<feature type="transmembrane region" description="Helical" evidence="6">
    <location>
        <begin position="44"/>
        <end position="63"/>
    </location>
</feature>
<evidence type="ECO:0000256" key="3">
    <source>
        <dbReference type="ARBA" id="ARBA00022989"/>
    </source>
</evidence>
<feature type="transmembrane region" description="Helical" evidence="6">
    <location>
        <begin position="170"/>
        <end position="193"/>
    </location>
</feature>
<evidence type="ECO:0000256" key="2">
    <source>
        <dbReference type="ARBA" id="ARBA00022692"/>
    </source>
</evidence>
<organism evidence="8 9">
    <name type="scientific">Aspergillus fumigatiaffinis</name>
    <dbReference type="NCBI Taxonomy" id="340414"/>
    <lineage>
        <taxon>Eukaryota</taxon>
        <taxon>Fungi</taxon>
        <taxon>Dikarya</taxon>
        <taxon>Ascomycota</taxon>
        <taxon>Pezizomycotina</taxon>
        <taxon>Eurotiomycetes</taxon>
        <taxon>Eurotiomycetidae</taxon>
        <taxon>Eurotiales</taxon>
        <taxon>Aspergillaceae</taxon>
        <taxon>Aspergillus</taxon>
        <taxon>Aspergillus subgen. Fumigati</taxon>
    </lineage>
</organism>
<evidence type="ECO:0000259" key="7">
    <source>
        <dbReference type="Pfam" id="PF20684"/>
    </source>
</evidence>
<evidence type="ECO:0000256" key="4">
    <source>
        <dbReference type="ARBA" id="ARBA00023136"/>
    </source>
</evidence>
<dbReference type="EMBL" id="JAAAPX010000032">
    <property type="protein sequence ID" value="KAF4239434.1"/>
    <property type="molecule type" value="Genomic_DNA"/>
</dbReference>
<name>A0A8H4MBK8_9EURO</name>
<accession>A0A8H4MBK8</accession>
<dbReference type="GO" id="GO:0016020">
    <property type="term" value="C:membrane"/>
    <property type="evidence" value="ECO:0007669"/>
    <property type="project" value="UniProtKB-SubCell"/>
</dbReference>
<dbReference type="AlphaFoldDB" id="A0A8H4MBK8"/>
<evidence type="ECO:0000313" key="8">
    <source>
        <dbReference type="EMBL" id="KAF4239434.1"/>
    </source>
</evidence>
<gene>
    <name evidence="8" type="ORF">CNMCM6805_005856</name>
</gene>
<reference evidence="8" key="2">
    <citation type="submission" date="2020-04" db="EMBL/GenBank/DDBJ databases">
        <authorList>
            <person name="Santos R.A.C."/>
            <person name="Steenwyk J.L."/>
            <person name="Rivero-Menendez O."/>
            <person name="Mead M.E."/>
            <person name="Silva L.P."/>
            <person name="Bastos R.W."/>
            <person name="Alastruey-Izquierdo A."/>
            <person name="Goldman G.H."/>
            <person name="Rokas A."/>
        </authorList>
    </citation>
    <scope>NUCLEOTIDE SEQUENCE</scope>
    <source>
        <strain evidence="8">CNM-CM6805</strain>
    </source>
</reference>
<sequence>MVTEIPFITEAAVEFSIAIFVLILRLISRWNLVGFRGWGIDDYLCILAALFVTYLMIPIFLVGQTLHSNIGWTPEQRATFSREEIDQMQITAKLVIAGWFAYAGALWSLKGAVLIYYNRIMCGVAQQTIIRVTGVYCGLSFIAVVLAILLRCRPFEKLWQIYRDPGLECSSYYTLYIIVAVLNVTTDMLLVYIPIPVLIHLRIKIYQKIIVGILLCSGVFIIVAALLRCVMSLLEISQIDLSAVWTVREIFVAFVAVNSPAIKPLFNPSSWKRLPKVVDASVKHQSHPQARIVTPQNNGSFGAYPSPLQPPAPSVHSLSGISHSDQSTDWAMSPQAPNIRFPEQALYDYV</sequence>
<dbReference type="PANTHER" id="PTHR33048">
    <property type="entry name" value="PTH11-LIKE INTEGRAL MEMBRANE PROTEIN (AFU_ORTHOLOGUE AFUA_5G11245)"/>
    <property type="match status" value="1"/>
</dbReference>
<comment type="subcellular location">
    <subcellularLocation>
        <location evidence="1">Membrane</location>
        <topology evidence="1">Multi-pass membrane protein</topology>
    </subcellularLocation>
</comment>
<comment type="similarity">
    <text evidence="5">Belongs to the SAT4 family.</text>
</comment>
<feature type="transmembrane region" description="Helical" evidence="6">
    <location>
        <begin position="96"/>
        <end position="117"/>
    </location>
</feature>
<dbReference type="InterPro" id="IPR049326">
    <property type="entry name" value="Rhodopsin_dom_fungi"/>
</dbReference>
<dbReference type="OrthoDB" id="5398233at2759"/>
<feature type="transmembrane region" description="Helical" evidence="6">
    <location>
        <begin position="205"/>
        <end position="227"/>
    </location>
</feature>
<dbReference type="Proteomes" id="UP000653565">
    <property type="component" value="Unassembled WGS sequence"/>
</dbReference>
<evidence type="ECO:0000256" key="6">
    <source>
        <dbReference type="SAM" id="Phobius"/>
    </source>
</evidence>
<feature type="transmembrane region" description="Helical" evidence="6">
    <location>
        <begin position="129"/>
        <end position="150"/>
    </location>
</feature>
<evidence type="ECO:0000313" key="9">
    <source>
        <dbReference type="Proteomes" id="UP000653565"/>
    </source>
</evidence>
<dbReference type="InterPro" id="IPR052337">
    <property type="entry name" value="SAT4-like"/>
</dbReference>
<reference evidence="8" key="1">
    <citation type="journal article" date="2020" name="bioRxiv">
        <title>Genomic and phenotypic heterogeneity of clinical isolates of the human pathogens Aspergillus fumigatus, Aspergillus lentulus and Aspergillus fumigatiaffinis.</title>
        <authorList>
            <person name="dos Santos R.A.C."/>
            <person name="Steenwyk J.L."/>
            <person name="Rivero-Menendez O."/>
            <person name="Mead M.E."/>
            <person name="Silva L.P."/>
            <person name="Bastos R.W."/>
            <person name="Alastruey-Izquierdo A."/>
            <person name="Goldman G.H."/>
            <person name="Rokas A."/>
        </authorList>
    </citation>
    <scope>NUCLEOTIDE SEQUENCE</scope>
    <source>
        <strain evidence="8">CNM-CM6805</strain>
    </source>
</reference>
<keyword evidence="9" id="KW-1185">Reference proteome</keyword>
<dbReference type="Pfam" id="PF20684">
    <property type="entry name" value="Fung_rhodopsin"/>
    <property type="match status" value="1"/>
</dbReference>
<feature type="transmembrane region" description="Helical" evidence="6">
    <location>
        <begin position="12"/>
        <end position="32"/>
    </location>
</feature>
<proteinExistence type="inferred from homology"/>
<keyword evidence="2 6" id="KW-0812">Transmembrane</keyword>
<evidence type="ECO:0000256" key="5">
    <source>
        <dbReference type="ARBA" id="ARBA00038359"/>
    </source>
</evidence>
<protein>
    <recommendedName>
        <fullName evidence="7">Rhodopsin domain-containing protein</fullName>
    </recommendedName>
</protein>
<evidence type="ECO:0000256" key="1">
    <source>
        <dbReference type="ARBA" id="ARBA00004141"/>
    </source>
</evidence>
<dbReference type="PANTHER" id="PTHR33048:SF2">
    <property type="entry name" value="SRPK"/>
    <property type="match status" value="1"/>
</dbReference>
<keyword evidence="4 6" id="KW-0472">Membrane</keyword>
<feature type="domain" description="Rhodopsin" evidence="7">
    <location>
        <begin position="24"/>
        <end position="267"/>
    </location>
</feature>
<keyword evidence="3 6" id="KW-1133">Transmembrane helix</keyword>